<evidence type="ECO:0000313" key="2">
    <source>
        <dbReference type="EMBL" id="KAG8081928.1"/>
    </source>
</evidence>
<evidence type="ECO:0000256" key="1">
    <source>
        <dbReference type="SAM" id="MobiDB-lite"/>
    </source>
</evidence>
<dbReference type="Proteomes" id="UP000729402">
    <property type="component" value="Unassembled WGS sequence"/>
</dbReference>
<dbReference type="PANTHER" id="PTHR13151:SF2">
    <property type="entry name" value="COREPRESSOR INTERACTING WITH RBPJ 1"/>
    <property type="match status" value="1"/>
</dbReference>
<sequence>MEVMKAMSFMYVSPPGYNAESAKAAEIEDGKSRSGQGLKRNLTKTHTGTNKKNRPKDVFGRTLPTEQELEVLKNAPSYVYSGYGQSSGKPSEQDTYADIEPVYICLVETYGSSEENIILEGSCST</sequence>
<name>A0A8J5SWJ9_ZIZPA</name>
<accession>A0A8J5SWJ9</accession>
<gene>
    <name evidence="2" type="ORF">GUJ93_ZPchr0014g47126</name>
</gene>
<dbReference type="OrthoDB" id="1733114at2759"/>
<dbReference type="GO" id="GO:0003714">
    <property type="term" value="F:transcription corepressor activity"/>
    <property type="evidence" value="ECO:0007669"/>
    <property type="project" value="InterPro"/>
</dbReference>
<keyword evidence="3" id="KW-1185">Reference proteome</keyword>
<dbReference type="EMBL" id="JAAALK010000086">
    <property type="protein sequence ID" value="KAG8081928.1"/>
    <property type="molecule type" value="Genomic_DNA"/>
</dbReference>
<dbReference type="PANTHER" id="PTHR13151">
    <property type="entry name" value="CBF1 INTERACTING COREPRESSOR CIR"/>
    <property type="match status" value="1"/>
</dbReference>
<protein>
    <submittedName>
        <fullName evidence="2">Uncharacterized protein</fullName>
    </submittedName>
</protein>
<dbReference type="GO" id="GO:0005634">
    <property type="term" value="C:nucleus"/>
    <property type="evidence" value="ECO:0007669"/>
    <property type="project" value="TreeGrafter"/>
</dbReference>
<feature type="region of interest" description="Disordered" evidence="1">
    <location>
        <begin position="26"/>
        <end position="62"/>
    </location>
</feature>
<dbReference type="InterPro" id="IPR040014">
    <property type="entry name" value="CIR1"/>
</dbReference>
<comment type="caution">
    <text evidence="2">The sequence shown here is derived from an EMBL/GenBank/DDBJ whole genome shotgun (WGS) entry which is preliminary data.</text>
</comment>
<evidence type="ECO:0000313" key="3">
    <source>
        <dbReference type="Proteomes" id="UP000729402"/>
    </source>
</evidence>
<dbReference type="AlphaFoldDB" id="A0A8J5SWJ9"/>
<reference evidence="2" key="1">
    <citation type="journal article" date="2021" name="bioRxiv">
        <title>Whole Genome Assembly and Annotation of Northern Wild Rice, Zizania palustris L., Supports a Whole Genome Duplication in the Zizania Genus.</title>
        <authorList>
            <person name="Haas M."/>
            <person name="Kono T."/>
            <person name="Macchietto M."/>
            <person name="Millas R."/>
            <person name="McGilp L."/>
            <person name="Shao M."/>
            <person name="Duquette J."/>
            <person name="Hirsch C.N."/>
            <person name="Kimball J."/>
        </authorList>
    </citation>
    <scope>NUCLEOTIDE SEQUENCE</scope>
    <source>
        <tissue evidence="2">Fresh leaf tissue</tissue>
    </source>
</reference>
<proteinExistence type="predicted"/>
<reference evidence="2" key="2">
    <citation type="submission" date="2021-02" db="EMBL/GenBank/DDBJ databases">
        <authorList>
            <person name="Kimball J.A."/>
            <person name="Haas M.W."/>
            <person name="Macchietto M."/>
            <person name="Kono T."/>
            <person name="Duquette J."/>
            <person name="Shao M."/>
        </authorList>
    </citation>
    <scope>NUCLEOTIDE SEQUENCE</scope>
    <source>
        <tissue evidence="2">Fresh leaf tissue</tissue>
    </source>
</reference>
<organism evidence="2 3">
    <name type="scientific">Zizania palustris</name>
    <name type="common">Northern wild rice</name>
    <dbReference type="NCBI Taxonomy" id="103762"/>
    <lineage>
        <taxon>Eukaryota</taxon>
        <taxon>Viridiplantae</taxon>
        <taxon>Streptophyta</taxon>
        <taxon>Embryophyta</taxon>
        <taxon>Tracheophyta</taxon>
        <taxon>Spermatophyta</taxon>
        <taxon>Magnoliopsida</taxon>
        <taxon>Liliopsida</taxon>
        <taxon>Poales</taxon>
        <taxon>Poaceae</taxon>
        <taxon>BOP clade</taxon>
        <taxon>Oryzoideae</taxon>
        <taxon>Oryzeae</taxon>
        <taxon>Zizaniinae</taxon>
        <taxon>Zizania</taxon>
    </lineage>
</organism>